<feature type="transmembrane region" description="Helical" evidence="6">
    <location>
        <begin position="312"/>
        <end position="332"/>
    </location>
</feature>
<dbReference type="PANTHER" id="PTHR22911">
    <property type="entry name" value="ACYL-MALONYL CONDENSING ENZYME-RELATED"/>
    <property type="match status" value="1"/>
</dbReference>
<evidence type="ECO:0000259" key="7">
    <source>
        <dbReference type="Pfam" id="PF00892"/>
    </source>
</evidence>
<feature type="transmembrane region" description="Helical" evidence="6">
    <location>
        <begin position="367"/>
        <end position="385"/>
    </location>
</feature>
<dbReference type="RefSeq" id="XP_003033339.1">
    <property type="nucleotide sequence ID" value="XM_003033293.1"/>
</dbReference>
<feature type="transmembrane region" description="Helical" evidence="6">
    <location>
        <begin position="134"/>
        <end position="155"/>
    </location>
</feature>
<name>D8Q133_SCHCM</name>
<feature type="domain" description="EamA" evidence="7">
    <location>
        <begin position="266"/>
        <end position="383"/>
    </location>
</feature>
<dbReference type="InParanoid" id="D8Q133"/>
<feature type="region of interest" description="Disordered" evidence="5">
    <location>
        <begin position="467"/>
        <end position="495"/>
    </location>
</feature>
<dbReference type="EMBL" id="GL377305">
    <property type="protein sequence ID" value="EFI98436.1"/>
    <property type="molecule type" value="Genomic_DNA"/>
</dbReference>
<dbReference type="KEGG" id="scm:SCHCO_02618913"/>
<evidence type="ECO:0000256" key="3">
    <source>
        <dbReference type="ARBA" id="ARBA00022989"/>
    </source>
</evidence>
<proteinExistence type="predicted"/>
<dbReference type="eggNOG" id="KOG4510">
    <property type="taxonomic scope" value="Eukaryota"/>
</dbReference>
<feature type="transmembrane region" description="Helical" evidence="6">
    <location>
        <begin position="105"/>
        <end position="122"/>
    </location>
</feature>
<dbReference type="GeneID" id="9595797"/>
<organism evidence="9">
    <name type="scientific">Schizophyllum commune (strain H4-8 / FGSC 9210)</name>
    <name type="common">Split gill fungus</name>
    <dbReference type="NCBI Taxonomy" id="578458"/>
    <lineage>
        <taxon>Eukaryota</taxon>
        <taxon>Fungi</taxon>
        <taxon>Dikarya</taxon>
        <taxon>Basidiomycota</taxon>
        <taxon>Agaricomycotina</taxon>
        <taxon>Agaricomycetes</taxon>
        <taxon>Agaricomycetidae</taxon>
        <taxon>Agaricales</taxon>
        <taxon>Schizophyllaceae</taxon>
        <taxon>Schizophyllum</taxon>
    </lineage>
</organism>
<dbReference type="OMA" id="QIIFIRM"/>
<dbReference type="Proteomes" id="UP000007431">
    <property type="component" value="Unassembled WGS sequence"/>
</dbReference>
<protein>
    <recommendedName>
        <fullName evidence="7">EamA domain-containing protein</fullName>
    </recommendedName>
</protein>
<dbReference type="VEuPathDB" id="FungiDB:SCHCODRAFT_02618913"/>
<dbReference type="HOGENOM" id="CLU_032828_4_1_1"/>
<evidence type="ECO:0000256" key="2">
    <source>
        <dbReference type="ARBA" id="ARBA00022692"/>
    </source>
</evidence>
<dbReference type="STRING" id="578458.D8Q133"/>
<evidence type="ECO:0000256" key="1">
    <source>
        <dbReference type="ARBA" id="ARBA00004141"/>
    </source>
</evidence>
<feature type="transmembrane region" description="Helical" evidence="6">
    <location>
        <begin position="167"/>
        <end position="184"/>
    </location>
</feature>
<accession>D8Q133</accession>
<dbReference type="AlphaFoldDB" id="D8Q133"/>
<feature type="compositionally biased region" description="Low complexity" evidence="5">
    <location>
        <begin position="43"/>
        <end position="53"/>
    </location>
</feature>
<evidence type="ECO:0000256" key="5">
    <source>
        <dbReference type="SAM" id="MobiDB-lite"/>
    </source>
</evidence>
<evidence type="ECO:0000313" key="9">
    <source>
        <dbReference type="Proteomes" id="UP000007431"/>
    </source>
</evidence>
<gene>
    <name evidence="8" type="ORF">SCHCODRAFT_76043</name>
</gene>
<evidence type="ECO:0000313" key="8">
    <source>
        <dbReference type="EMBL" id="EFI98436.1"/>
    </source>
</evidence>
<dbReference type="GO" id="GO:0016020">
    <property type="term" value="C:membrane"/>
    <property type="evidence" value="ECO:0007669"/>
    <property type="project" value="UniProtKB-SubCell"/>
</dbReference>
<comment type="subcellular location">
    <subcellularLocation>
        <location evidence="1">Membrane</location>
        <topology evidence="1">Multi-pass membrane protein</topology>
    </subcellularLocation>
</comment>
<feature type="region of interest" description="Disordered" evidence="5">
    <location>
        <begin position="1"/>
        <end position="53"/>
    </location>
</feature>
<evidence type="ECO:0000256" key="6">
    <source>
        <dbReference type="SAM" id="Phobius"/>
    </source>
</evidence>
<keyword evidence="2 6" id="KW-0812">Transmembrane</keyword>
<dbReference type="OrthoDB" id="306876at2759"/>
<dbReference type="PANTHER" id="PTHR22911:SF6">
    <property type="entry name" value="SOLUTE CARRIER FAMILY 35 MEMBER G1"/>
    <property type="match status" value="1"/>
</dbReference>
<sequence length="495" mass="53068">MSSSTRHQYAPITTQEDADFAVPRSPYVPAFERAPSSAPPRPSRSSGPIRMPPRLGRLMQRVKDGLAVNYGLLLVTASQLFFSLVNVSVKKLNSIDPPVPTFELIGFRMVITFICCQAYMFARGVPDPLLGPKGVRLLLVFRGFIGFFGIFGLYFSLQYLSLSDATVLSFLAPLTTGIVGALILKEPFTRKQLFAGLISLIGVVLIARPPFIFGRAADLPAALTNDDATADAPLAPVDPAERGTPQQRLLAVGMSLVGVCGATGAYITIRAIGKRAHPLHSLSSFSLQSVITSTTLILATKTKLVIPTSIEWLALLGVIGVCGFIAQVLLTMGLQRETAGRGSLALYTQIVFATILERTFFKVSPSALSVLGTLIIVASAVYVAATKERENKPPSNPSITLERLDEEAMEEGLLDGEGKTEGEREKERRLRVHFSHPSLSKESLGAFSVSTESVALVPHGAVSVPQTGSFASHPANETVEGMQDATTEETRNATA</sequence>
<reference evidence="8 9" key="1">
    <citation type="journal article" date="2010" name="Nat. Biotechnol.">
        <title>Genome sequence of the model mushroom Schizophyllum commune.</title>
        <authorList>
            <person name="Ohm R.A."/>
            <person name="de Jong J.F."/>
            <person name="Lugones L.G."/>
            <person name="Aerts A."/>
            <person name="Kothe E."/>
            <person name="Stajich J.E."/>
            <person name="de Vries R.P."/>
            <person name="Record E."/>
            <person name="Levasseur A."/>
            <person name="Baker S.E."/>
            <person name="Bartholomew K.A."/>
            <person name="Coutinho P.M."/>
            <person name="Erdmann S."/>
            <person name="Fowler T.J."/>
            <person name="Gathman A.C."/>
            <person name="Lombard V."/>
            <person name="Henrissat B."/>
            <person name="Knabe N."/>
            <person name="Kuees U."/>
            <person name="Lilly W.W."/>
            <person name="Lindquist E."/>
            <person name="Lucas S."/>
            <person name="Magnuson J.K."/>
            <person name="Piumi F."/>
            <person name="Raudaskoski M."/>
            <person name="Salamov A."/>
            <person name="Schmutz J."/>
            <person name="Schwarze F.W.M.R."/>
            <person name="vanKuyk P.A."/>
            <person name="Horton J.S."/>
            <person name="Grigoriev I.V."/>
            <person name="Woesten H.A.B."/>
        </authorList>
    </citation>
    <scope>NUCLEOTIDE SEQUENCE [LARGE SCALE GENOMIC DNA]</scope>
    <source>
        <strain evidence="9">H4-8 / FGSC 9210</strain>
    </source>
</reference>
<feature type="transmembrane region" description="Helical" evidence="6">
    <location>
        <begin position="67"/>
        <end position="85"/>
    </location>
</feature>
<keyword evidence="4 6" id="KW-0472">Membrane</keyword>
<evidence type="ECO:0000256" key="4">
    <source>
        <dbReference type="ARBA" id="ARBA00023136"/>
    </source>
</evidence>
<dbReference type="Pfam" id="PF00892">
    <property type="entry name" value="EamA"/>
    <property type="match status" value="2"/>
</dbReference>
<keyword evidence="3 6" id="KW-1133">Transmembrane helix</keyword>
<dbReference type="SUPFAM" id="SSF103481">
    <property type="entry name" value="Multidrug resistance efflux transporter EmrE"/>
    <property type="match status" value="2"/>
</dbReference>
<feature type="transmembrane region" description="Helical" evidence="6">
    <location>
        <begin position="249"/>
        <end position="269"/>
    </location>
</feature>
<dbReference type="InterPro" id="IPR037185">
    <property type="entry name" value="EmrE-like"/>
</dbReference>
<feature type="compositionally biased region" description="Polar residues" evidence="5">
    <location>
        <begin position="1"/>
        <end position="15"/>
    </location>
</feature>
<dbReference type="InterPro" id="IPR000620">
    <property type="entry name" value="EamA_dom"/>
</dbReference>
<feature type="transmembrane region" description="Helical" evidence="6">
    <location>
        <begin position="193"/>
        <end position="213"/>
    </location>
</feature>
<feature type="domain" description="EamA" evidence="7">
    <location>
        <begin position="70"/>
        <end position="207"/>
    </location>
</feature>
<keyword evidence="9" id="KW-1185">Reference proteome</keyword>